<name>A0A420BFM0_SPHD1</name>
<dbReference type="EMBL" id="RAPY01000001">
    <property type="protein sequence ID" value="RKE55500.1"/>
    <property type="molecule type" value="Genomic_DNA"/>
</dbReference>
<gene>
    <name evidence="2" type="ORF">DFQ12_0332</name>
</gene>
<dbReference type="Proteomes" id="UP000286246">
    <property type="component" value="Unassembled WGS sequence"/>
</dbReference>
<keyword evidence="3" id="KW-1185">Reference proteome</keyword>
<evidence type="ECO:0000313" key="2">
    <source>
        <dbReference type="EMBL" id="RKE55500.1"/>
    </source>
</evidence>
<protein>
    <submittedName>
        <fullName evidence="2">Uncharacterized protein</fullName>
    </submittedName>
</protein>
<feature type="transmembrane region" description="Helical" evidence="1">
    <location>
        <begin position="210"/>
        <end position="231"/>
    </location>
</feature>
<dbReference type="AlphaFoldDB" id="A0A420BFM0"/>
<feature type="transmembrane region" description="Helical" evidence="1">
    <location>
        <begin position="180"/>
        <end position="198"/>
    </location>
</feature>
<feature type="transmembrane region" description="Helical" evidence="1">
    <location>
        <begin position="96"/>
        <end position="114"/>
    </location>
</feature>
<dbReference type="Pfam" id="PF20599">
    <property type="entry name" value="DUF6796"/>
    <property type="match status" value="1"/>
</dbReference>
<dbReference type="InterPro" id="IPR046475">
    <property type="entry name" value="DUF6796"/>
</dbReference>
<comment type="caution">
    <text evidence="2">The sequence shown here is derived from an EMBL/GenBank/DDBJ whole genome shotgun (WGS) entry which is preliminary data.</text>
</comment>
<organism evidence="2 3">
    <name type="scientific">Sphingobacterium detergens</name>
    <dbReference type="NCBI Taxonomy" id="1145106"/>
    <lineage>
        <taxon>Bacteria</taxon>
        <taxon>Pseudomonadati</taxon>
        <taxon>Bacteroidota</taxon>
        <taxon>Sphingobacteriia</taxon>
        <taxon>Sphingobacteriales</taxon>
        <taxon>Sphingobacteriaceae</taxon>
        <taxon>Sphingobacterium</taxon>
    </lineage>
</organism>
<evidence type="ECO:0000313" key="3">
    <source>
        <dbReference type="Proteomes" id="UP000286246"/>
    </source>
</evidence>
<keyword evidence="1" id="KW-0812">Transmembrane</keyword>
<dbReference type="RefSeq" id="WP_120257280.1">
    <property type="nucleotide sequence ID" value="NZ_RAPY01000001.1"/>
</dbReference>
<keyword evidence="1" id="KW-0472">Membrane</keyword>
<proteinExistence type="predicted"/>
<feature type="transmembrane region" description="Helical" evidence="1">
    <location>
        <begin position="65"/>
        <end position="87"/>
    </location>
</feature>
<reference evidence="2 3" key="1">
    <citation type="submission" date="2018-09" db="EMBL/GenBank/DDBJ databases">
        <title>Genomic Encyclopedia of Type Strains, Phase III (KMG-III): the genomes of soil and plant-associated and newly described type strains.</title>
        <authorList>
            <person name="Whitman W."/>
        </authorList>
    </citation>
    <scope>NUCLEOTIDE SEQUENCE [LARGE SCALE GENOMIC DNA]</scope>
    <source>
        <strain evidence="2 3">CECT 7938</strain>
    </source>
</reference>
<feature type="transmembrane region" description="Helical" evidence="1">
    <location>
        <begin position="150"/>
        <end position="173"/>
    </location>
</feature>
<accession>A0A420BFM0</accession>
<feature type="transmembrane region" description="Helical" evidence="1">
    <location>
        <begin position="12"/>
        <end position="31"/>
    </location>
</feature>
<dbReference type="OrthoDB" id="2234586at2"/>
<sequence length="243" mass="27639">MLYTTKIKWSFIASILAAVCWIIGDMFVAGFDVDPGEYPLFSKTYAEQVDVGIAVLMLKGSSERLMFGALIASMTATLFLPGVWLAYQYFNDKSRWYAWGTYFVLIVSVMLMPLGHADFYYTGEIYKAIYHSDPIAHPYLLETASGFTKVLYIAWGTAIVVLMVGWLLFSILVFMRKTQLPRWAAFISPVFITIYQLPLRFLPSSVLKGWLLAAGFNIAYLIFFILLWLLFKKPAAQETLMDS</sequence>
<keyword evidence="1" id="KW-1133">Transmembrane helix</keyword>
<evidence type="ECO:0000256" key="1">
    <source>
        <dbReference type="SAM" id="Phobius"/>
    </source>
</evidence>